<keyword evidence="2" id="KW-1185">Reference proteome</keyword>
<accession>A0ABU0ZH68</accession>
<name>A0ABU0ZH68_9ACTN</name>
<organism evidence="1 2">
    <name type="scientific">Phytohabitans maris</name>
    <dbReference type="NCBI Taxonomy" id="3071409"/>
    <lineage>
        <taxon>Bacteria</taxon>
        <taxon>Bacillati</taxon>
        <taxon>Actinomycetota</taxon>
        <taxon>Actinomycetes</taxon>
        <taxon>Micromonosporales</taxon>
        <taxon>Micromonosporaceae</taxon>
    </lineage>
</organism>
<dbReference type="EMBL" id="JAVHUY010000015">
    <property type="protein sequence ID" value="MDQ7906403.1"/>
    <property type="molecule type" value="Genomic_DNA"/>
</dbReference>
<comment type="caution">
    <text evidence="1">The sequence shown here is derived from an EMBL/GenBank/DDBJ whole genome shotgun (WGS) entry which is preliminary data.</text>
</comment>
<dbReference type="Proteomes" id="UP001230908">
    <property type="component" value="Unassembled WGS sequence"/>
</dbReference>
<dbReference type="Gene3D" id="3.90.180.10">
    <property type="entry name" value="Medium-chain alcohol dehydrogenases, catalytic domain"/>
    <property type="match status" value="1"/>
</dbReference>
<sequence>MRWVGDGTLKVTVGGRYPLADAAKAHADLESRRTTGKLLLLP</sequence>
<dbReference type="RefSeq" id="WP_308713712.1">
    <property type="nucleotide sequence ID" value="NZ_JAVHUY010000015.1"/>
</dbReference>
<proteinExistence type="predicted"/>
<evidence type="ECO:0000313" key="2">
    <source>
        <dbReference type="Proteomes" id="UP001230908"/>
    </source>
</evidence>
<gene>
    <name evidence="1" type="ORF">RB614_17960</name>
</gene>
<reference evidence="1 2" key="1">
    <citation type="submission" date="2023-08" db="EMBL/GenBank/DDBJ databases">
        <title>Phytohabitans sansha sp. nov., isolated from marine sediment.</title>
        <authorList>
            <person name="Zhao Y."/>
            <person name="Yi K."/>
        </authorList>
    </citation>
    <scope>NUCLEOTIDE SEQUENCE [LARGE SCALE GENOMIC DNA]</scope>
    <source>
        <strain evidence="1 2">ZYX-F-186</strain>
    </source>
</reference>
<protein>
    <submittedName>
        <fullName evidence="1">Zinc-binding dehydrogenase</fullName>
    </submittedName>
</protein>
<dbReference type="Pfam" id="PF13602">
    <property type="entry name" value="ADH_zinc_N_2"/>
    <property type="match status" value="1"/>
</dbReference>
<evidence type="ECO:0000313" key="1">
    <source>
        <dbReference type="EMBL" id="MDQ7906403.1"/>
    </source>
</evidence>